<evidence type="ECO:0000256" key="1">
    <source>
        <dbReference type="SAM" id="Phobius"/>
    </source>
</evidence>
<dbReference type="EMBL" id="QJSP01000003">
    <property type="protein sequence ID" value="PYE19523.1"/>
    <property type="molecule type" value="Genomic_DNA"/>
</dbReference>
<evidence type="ECO:0000313" key="3">
    <source>
        <dbReference type="Proteomes" id="UP000247591"/>
    </source>
</evidence>
<reference evidence="2 3" key="1">
    <citation type="submission" date="2018-06" db="EMBL/GenBank/DDBJ databases">
        <title>Genomic Encyclopedia of Type Strains, Phase IV (KMG-IV): sequencing the most valuable type-strain genomes for metagenomic binning, comparative biology and taxonomic classification.</title>
        <authorList>
            <person name="Goeker M."/>
        </authorList>
    </citation>
    <scope>NUCLEOTIDE SEQUENCE [LARGE SCALE GENOMIC DNA]</scope>
    <source>
        <strain evidence="2 3">DSM 45521</strain>
    </source>
</reference>
<comment type="caution">
    <text evidence="2">The sequence shown here is derived from an EMBL/GenBank/DDBJ whole genome shotgun (WGS) entry which is preliminary data.</text>
</comment>
<proteinExistence type="predicted"/>
<protein>
    <submittedName>
        <fullName evidence="2">Uncharacterized protein</fullName>
    </submittedName>
</protein>
<keyword evidence="1" id="KW-1133">Transmembrane helix</keyword>
<gene>
    <name evidence="2" type="ORF">DFR67_103436</name>
</gene>
<keyword evidence="1" id="KW-0812">Transmembrane</keyword>
<name>A0A318RMH6_WILLI</name>
<keyword evidence="1" id="KW-0472">Membrane</keyword>
<feature type="transmembrane region" description="Helical" evidence="1">
    <location>
        <begin position="20"/>
        <end position="53"/>
    </location>
</feature>
<sequence>MADKRTESDSERWYGIESAYAAGAVVVGFAASVALFAPGLMLFVGLLALGGGLLMIPLDGRQRRIAAGLLTGLATIPLLGLNWYLSELLRDLVT</sequence>
<feature type="transmembrane region" description="Helical" evidence="1">
    <location>
        <begin position="65"/>
        <end position="85"/>
    </location>
</feature>
<keyword evidence="3" id="KW-1185">Reference proteome</keyword>
<accession>A0A318RMH6</accession>
<dbReference type="RefSeq" id="WP_110468684.1">
    <property type="nucleotide sequence ID" value="NZ_QJSP01000003.1"/>
</dbReference>
<dbReference type="AlphaFoldDB" id="A0A318RMH6"/>
<dbReference type="Proteomes" id="UP000247591">
    <property type="component" value="Unassembled WGS sequence"/>
</dbReference>
<organism evidence="2 3">
    <name type="scientific">Williamsia limnetica</name>
    <dbReference type="NCBI Taxonomy" id="882452"/>
    <lineage>
        <taxon>Bacteria</taxon>
        <taxon>Bacillati</taxon>
        <taxon>Actinomycetota</taxon>
        <taxon>Actinomycetes</taxon>
        <taxon>Mycobacteriales</taxon>
        <taxon>Nocardiaceae</taxon>
        <taxon>Williamsia</taxon>
    </lineage>
</organism>
<evidence type="ECO:0000313" key="2">
    <source>
        <dbReference type="EMBL" id="PYE19523.1"/>
    </source>
</evidence>